<evidence type="ECO:0000313" key="2">
    <source>
        <dbReference type="EMBL" id="SFM51071.1"/>
    </source>
</evidence>
<dbReference type="AlphaFoldDB" id="A0A1I4RFN8"/>
<dbReference type="STRING" id="758825.SAMN02982985_04313"/>
<dbReference type="Proteomes" id="UP000199470">
    <property type="component" value="Unassembled WGS sequence"/>
</dbReference>
<keyword evidence="3" id="KW-1185">Reference proteome</keyword>
<dbReference type="Gene3D" id="2.60.120.260">
    <property type="entry name" value="Galactose-binding domain-like"/>
    <property type="match status" value="1"/>
</dbReference>
<organism evidence="2 3">
    <name type="scientific">Rugamonas rubra</name>
    <dbReference type="NCBI Taxonomy" id="758825"/>
    <lineage>
        <taxon>Bacteria</taxon>
        <taxon>Pseudomonadati</taxon>
        <taxon>Pseudomonadota</taxon>
        <taxon>Betaproteobacteria</taxon>
        <taxon>Burkholderiales</taxon>
        <taxon>Oxalobacteraceae</taxon>
        <taxon>Telluria group</taxon>
        <taxon>Rugamonas</taxon>
    </lineage>
</organism>
<reference evidence="2 3" key="1">
    <citation type="submission" date="2016-10" db="EMBL/GenBank/DDBJ databases">
        <authorList>
            <person name="de Groot N.N."/>
        </authorList>
    </citation>
    <scope>NUCLEOTIDE SEQUENCE [LARGE SCALE GENOMIC DNA]</scope>
    <source>
        <strain evidence="2 3">ATCC 43154</strain>
    </source>
</reference>
<accession>A0A1I4RFN8</accession>
<keyword evidence="1" id="KW-0732">Signal</keyword>
<feature type="signal peptide" evidence="1">
    <location>
        <begin position="1"/>
        <end position="21"/>
    </location>
</feature>
<feature type="chain" id="PRO_5011521607" evidence="1">
    <location>
        <begin position="22"/>
        <end position="208"/>
    </location>
</feature>
<gene>
    <name evidence="2" type="ORF">SAMN02982985_04313</name>
</gene>
<protein>
    <submittedName>
        <fullName evidence="2">PEP-CTERM protein-sorting domain-containing protein</fullName>
    </submittedName>
</protein>
<proteinExistence type="predicted"/>
<dbReference type="EMBL" id="FOTW01000022">
    <property type="protein sequence ID" value="SFM51071.1"/>
    <property type="molecule type" value="Genomic_DNA"/>
</dbReference>
<evidence type="ECO:0000256" key="1">
    <source>
        <dbReference type="SAM" id="SignalP"/>
    </source>
</evidence>
<sequence>MMNRLIFAAALGLATTGTTQAAAIHGLVNTGVDASLVDNNYQLNGKASFVTANDAAFPFPHWSANTASSRWIMPTALQGESFNHTSPGTYTWHLGFDLSGFDAASASFSGRFAADNRATAYLNGHAIGLTSGFGENDWRQLSAASYFVAGLNSLDFVITNDAYGAGNPTGLRVEFLSSQVTAVPEPEAFAMLLAGLLLVGAAGRLRRS</sequence>
<evidence type="ECO:0000313" key="3">
    <source>
        <dbReference type="Proteomes" id="UP000199470"/>
    </source>
</evidence>
<name>A0A1I4RFN8_9BURK</name>